<dbReference type="CDD" id="cd02440">
    <property type="entry name" value="AdoMet_MTases"/>
    <property type="match status" value="1"/>
</dbReference>
<dbReference type="Proteomes" id="UP000218418">
    <property type="component" value="Chromosome"/>
</dbReference>
<dbReference type="Gene3D" id="3.40.50.150">
    <property type="entry name" value="Vaccinia Virus protein VP39"/>
    <property type="match status" value="1"/>
</dbReference>
<gene>
    <name evidence="1" type="ORF">NIES267_11950</name>
</gene>
<keyword evidence="1" id="KW-0489">Methyltransferase</keyword>
<dbReference type="EMBL" id="AP018227">
    <property type="protein sequence ID" value="BAY81718.1"/>
    <property type="molecule type" value="Genomic_DNA"/>
</dbReference>
<keyword evidence="1" id="KW-0808">Transferase</keyword>
<dbReference type="GO" id="GO:0032259">
    <property type="term" value="P:methylation"/>
    <property type="evidence" value="ECO:0007669"/>
    <property type="project" value="UniProtKB-KW"/>
</dbReference>
<dbReference type="PANTHER" id="PTHR43861:SF1">
    <property type="entry name" value="TRANS-ACONITATE 2-METHYLTRANSFERASE"/>
    <property type="match status" value="1"/>
</dbReference>
<dbReference type="AlphaFoldDB" id="A0A1Z4LKU4"/>
<dbReference type="InterPro" id="IPR029063">
    <property type="entry name" value="SAM-dependent_MTases_sf"/>
</dbReference>
<keyword evidence="2" id="KW-1185">Reference proteome</keyword>
<sequence>MSNLNDKSVLDSWNNNASAWINTIENDEIESRKLVTNQAIVNAINSYSPNSILDIGCGEGWLTRELTISGIEAWGVDGVDKLIKKAQLMNCGQFLVVSYENIVNSNKIDRQFDAIVCNFSLLGKETVDNLIYSIPGLLKNNQLLFIQTIHPVMGCGESAYVDGWREELWNSFKSEFKQAAPWYFRKLETWINLLKSAGFSILECREPINPITQKPASIILIASIC</sequence>
<protein>
    <submittedName>
        <fullName evidence="1">Type 12 methyltransferase</fullName>
    </submittedName>
</protein>
<dbReference type="SUPFAM" id="SSF53335">
    <property type="entry name" value="S-adenosyl-L-methionine-dependent methyltransferases"/>
    <property type="match status" value="1"/>
</dbReference>
<dbReference type="PANTHER" id="PTHR43861">
    <property type="entry name" value="TRANS-ACONITATE 2-METHYLTRANSFERASE-RELATED"/>
    <property type="match status" value="1"/>
</dbReference>
<accession>A0A1Z4LKU4</accession>
<evidence type="ECO:0000313" key="1">
    <source>
        <dbReference type="EMBL" id="BAY81718.1"/>
    </source>
</evidence>
<reference evidence="1 2" key="1">
    <citation type="submission" date="2017-06" db="EMBL/GenBank/DDBJ databases">
        <title>Genome sequencing of cyanobaciteial culture collection at National Institute for Environmental Studies (NIES).</title>
        <authorList>
            <person name="Hirose Y."/>
            <person name="Shimura Y."/>
            <person name="Fujisawa T."/>
            <person name="Nakamura Y."/>
            <person name="Kawachi M."/>
        </authorList>
    </citation>
    <scope>NUCLEOTIDE SEQUENCE [LARGE SCALE GENOMIC DNA]</scope>
    <source>
        <strain evidence="1 2">NIES-267</strain>
    </source>
</reference>
<dbReference type="Pfam" id="PF13489">
    <property type="entry name" value="Methyltransf_23"/>
    <property type="match status" value="1"/>
</dbReference>
<evidence type="ECO:0000313" key="2">
    <source>
        <dbReference type="Proteomes" id="UP000218418"/>
    </source>
</evidence>
<proteinExistence type="predicted"/>
<dbReference type="OrthoDB" id="9791837at2"/>
<organism evidence="1 2">
    <name type="scientific">Calothrix parasitica NIES-267</name>
    <dbReference type="NCBI Taxonomy" id="1973488"/>
    <lineage>
        <taxon>Bacteria</taxon>
        <taxon>Bacillati</taxon>
        <taxon>Cyanobacteriota</taxon>
        <taxon>Cyanophyceae</taxon>
        <taxon>Nostocales</taxon>
        <taxon>Calotrichaceae</taxon>
        <taxon>Calothrix</taxon>
    </lineage>
</organism>
<dbReference type="GO" id="GO:0008168">
    <property type="term" value="F:methyltransferase activity"/>
    <property type="evidence" value="ECO:0007669"/>
    <property type="project" value="UniProtKB-KW"/>
</dbReference>
<name>A0A1Z4LKU4_9CYAN</name>